<dbReference type="InterPro" id="IPR029021">
    <property type="entry name" value="Prot-tyrosine_phosphatase-like"/>
</dbReference>
<proteinExistence type="inferred from homology"/>
<feature type="domain" description="Tyrosine specific protein phosphatases" evidence="7">
    <location>
        <begin position="63"/>
        <end position="124"/>
    </location>
</feature>
<gene>
    <name evidence="8" type="ORF">B4U79_14821</name>
</gene>
<dbReference type="PIRSF" id="PIRSF000941">
    <property type="entry name" value="DUSP12"/>
    <property type="match status" value="1"/>
</dbReference>
<keyword evidence="3" id="KW-0378">Hydrolase</keyword>
<comment type="similarity">
    <text evidence="1">Belongs to the protein-tyrosine phosphatase family. Non-receptor class dual specificity subfamily.</text>
</comment>
<dbReference type="SUPFAM" id="SSF52799">
    <property type="entry name" value="(Phosphotyrosine protein) phosphatases II"/>
    <property type="match status" value="1"/>
</dbReference>
<feature type="domain" description="Tyrosine-protein phosphatase" evidence="6">
    <location>
        <begin position="5"/>
        <end position="146"/>
    </location>
</feature>
<dbReference type="InterPro" id="IPR000387">
    <property type="entry name" value="Tyr_Pase_dom"/>
</dbReference>
<dbReference type="Gene3D" id="3.90.190.10">
    <property type="entry name" value="Protein tyrosine phosphatase superfamily"/>
    <property type="match status" value="1"/>
</dbReference>
<dbReference type="GO" id="GO:0004725">
    <property type="term" value="F:protein tyrosine phosphatase activity"/>
    <property type="evidence" value="ECO:0007669"/>
    <property type="project" value="UniProtKB-EC"/>
</dbReference>
<protein>
    <recommendedName>
        <fullName evidence="2">protein-tyrosine-phosphatase</fullName>
        <ecNumber evidence="2">3.1.3.48</ecNumber>
    </recommendedName>
</protein>
<organism evidence="8 9">
    <name type="scientific">Dinothrombium tinctorium</name>
    <dbReference type="NCBI Taxonomy" id="1965070"/>
    <lineage>
        <taxon>Eukaryota</taxon>
        <taxon>Metazoa</taxon>
        <taxon>Ecdysozoa</taxon>
        <taxon>Arthropoda</taxon>
        <taxon>Chelicerata</taxon>
        <taxon>Arachnida</taxon>
        <taxon>Acari</taxon>
        <taxon>Acariformes</taxon>
        <taxon>Trombidiformes</taxon>
        <taxon>Prostigmata</taxon>
        <taxon>Anystina</taxon>
        <taxon>Parasitengona</taxon>
        <taxon>Trombidioidea</taxon>
        <taxon>Trombidiidae</taxon>
        <taxon>Dinothrombium</taxon>
    </lineage>
</organism>
<evidence type="ECO:0000259" key="6">
    <source>
        <dbReference type="PROSITE" id="PS50054"/>
    </source>
</evidence>
<dbReference type="SMART" id="SM00195">
    <property type="entry name" value="DSPc"/>
    <property type="match status" value="1"/>
</dbReference>
<evidence type="ECO:0000256" key="2">
    <source>
        <dbReference type="ARBA" id="ARBA00013064"/>
    </source>
</evidence>
<evidence type="ECO:0000256" key="5">
    <source>
        <dbReference type="PIRSR" id="PIRSR000941-50"/>
    </source>
</evidence>
<evidence type="ECO:0000259" key="7">
    <source>
        <dbReference type="PROSITE" id="PS50056"/>
    </source>
</evidence>
<dbReference type="PROSITE" id="PS00383">
    <property type="entry name" value="TYR_PHOSPHATASE_1"/>
    <property type="match status" value="1"/>
</dbReference>
<keyword evidence="9" id="KW-1185">Reference proteome</keyword>
<dbReference type="InterPro" id="IPR000340">
    <property type="entry name" value="Dual-sp_phosphatase_cat-dom"/>
</dbReference>
<dbReference type="OrthoDB" id="6408925at2759"/>
<keyword evidence="4" id="KW-0904">Protein phosphatase</keyword>
<dbReference type="GO" id="GO:0005634">
    <property type="term" value="C:nucleus"/>
    <property type="evidence" value="ECO:0007669"/>
    <property type="project" value="TreeGrafter"/>
</dbReference>
<dbReference type="PROSITE" id="PS50056">
    <property type="entry name" value="TYR_PHOSPHATASE_2"/>
    <property type="match status" value="1"/>
</dbReference>
<name>A0A3S3NXQ7_9ACAR</name>
<dbReference type="CDD" id="cd14498">
    <property type="entry name" value="DSP"/>
    <property type="match status" value="1"/>
</dbReference>
<reference evidence="8 9" key="1">
    <citation type="journal article" date="2018" name="Gigascience">
        <title>Genomes of trombidid mites reveal novel predicted allergens and laterally-transferred genes associated with secondary metabolism.</title>
        <authorList>
            <person name="Dong X."/>
            <person name="Chaisiri K."/>
            <person name="Xia D."/>
            <person name="Armstrong S.D."/>
            <person name="Fang Y."/>
            <person name="Donnelly M.J."/>
            <person name="Kadowaki T."/>
            <person name="McGarry J.W."/>
            <person name="Darby A.C."/>
            <person name="Makepeace B.L."/>
        </authorList>
    </citation>
    <scope>NUCLEOTIDE SEQUENCE [LARGE SCALE GENOMIC DNA]</scope>
    <source>
        <strain evidence="8">UoL-WK</strain>
    </source>
</reference>
<dbReference type="EMBL" id="NCKU01003166">
    <property type="protein sequence ID" value="RWS08043.1"/>
    <property type="molecule type" value="Genomic_DNA"/>
</dbReference>
<feature type="active site" description="Phosphocysteine intermediate" evidence="5">
    <location>
        <position position="90"/>
    </location>
</feature>
<dbReference type="PANTHER" id="PTHR45848:SF4">
    <property type="entry name" value="DUAL SPECIFICITY PROTEIN PHOSPHATASE 12"/>
    <property type="match status" value="1"/>
</dbReference>
<dbReference type="STRING" id="1965070.A0A3S3NXQ7"/>
<dbReference type="InterPro" id="IPR016130">
    <property type="entry name" value="Tyr_Pase_AS"/>
</dbReference>
<dbReference type="GO" id="GO:0008138">
    <property type="term" value="F:protein tyrosine/serine/threonine phosphatase activity"/>
    <property type="evidence" value="ECO:0007669"/>
    <property type="project" value="InterPro"/>
</dbReference>
<evidence type="ECO:0000313" key="8">
    <source>
        <dbReference type="EMBL" id="RWS08043.1"/>
    </source>
</evidence>
<dbReference type="AlphaFoldDB" id="A0A3S3NXQ7"/>
<accession>A0A3S3NXQ7</accession>
<dbReference type="InterPro" id="IPR020422">
    <property type="entry name" value="TYR_PHOSPHATASE_DUAL_dom"/>
</dbReference>
<dbReference type="PROSITE" id="PS50054">
    <property type="entry name" value="TYR_PHOSPHATASE_DUAL"/>
    <property type="match status" value="1"/>
</dbReference>
<evidence type="ECO:0000313" key="9">
    <source>
        <dbReference type="Proteomes" id="UP000285301"/>
    </source>
</evidence>
<evidence type="ECO:0000256" key="4">
    <source>
        <dbReference type="ARBA" id="ARBA00022912"/>
    </source>
</evidence>
<dbReference type="PANTHER" id="PTHR45848">
    <property type="entry name" value="DUAL SPECIFICITY PROTEIN PHOSPHATASE 12 FAMILY MEMBER"/>
    <property type="match status" value="1"/>
</dbReference>
<evidence type="ECO:0000256" key="3">
    <source>
        <dbReference type="ARBA" id="ARBA00022801"/>
    </source>
</evidence>
<dbReference type="Proteomes" id="UP000285301">
    <property type="component" value="Unassembled WGS sequence"/>
</dbReference>
<dbReference type="Pfam" id="PF00782">
    <property type="entry name" value="DSPc"/>
    <property type="match status" value="1"/>
</dbReference>
<sequence>MEREDWTLVEDHLYLSGILSVNSQQTLLKLNIKKVLTVDIKPIERKPPVDDYMFIRVNDHWDEDLISYFEPTYEFIKEGQITGRNVIVHCVGGVSRSATIVIAYLMNKYKWSYLKTFRYLEKKRSIIDPNYGFKEQLKLFEEMGFKINTSNKTYRNLLLKNLSYKLRYNAPWRSFVTDEDENPIESYFNKLRISKPSTDGCKCGYKCKKCRHLIFLDLNVVRENNDTVLIEPLESLKVTLLQSHSGSLNCPHCCTKLGSFNWNDVKEENKLLGKAIPVLKISCKKIDRSLIDC</sequence>
<dbReference type="EC" id="3.1.3.48" evidence="2"/>
<dbReference type="InterPro" id="IPR016278">
    <property type="entry name" value="DUSP12"/>
</dbReference>
<comment type="caution">
    <text evidence="8">The sequence shown here is derived from an EMBL/GenBank/DDBJ whole genome shotgun (WGS) entry which is preliminary data.</text>
</comment>
<evidence type="ECO:0000256" key="1">
    <source>
        <dbReference type="ARBA" id="ARBA00008601"/>
    </source>
</evidence>